<gene>
    <name evidence="1" type="ORF">PXEA_LOCUS21442</name>
</gene>
<sequence>MVLRFCLDLVSVFIGAFHVRIALLAAKLNLPYYVTSCQPSDFLNDGAWLLLVEDVNVASPHLNHLLTASNDYILAFTAISDTHTG</sequence>
<reference evidence="1" key="1">
    <citation type="submission" date="2018-11" db="EMBL/GenBank/DDBJ databases">
        <authorList>
            <consortium name="Pathogen Informatics"/>
        </authorList>
    </citation>
    <scope>NUCLEOTIDE SEQUENCE</scope>
</reference>
<dbReference type="EMBL" id="CAAALY010091630">
    <property type="protein sequence ID" value="VEL28002.1"/>
    <property type="molecule type" value="Genomic_DNA"/>
</dbReference>
<keyword evidence="2" id="KW-1185">Reference proteome</keyword>
<proteinExistence type="predicted"/>
<dbReference type="Proteomes" id="UP000784294">
    <property type="component" value="Unassembled WGS sequence"/>
</dbReference>
<evidence type="ECO:0000313" key="2">
    <source>
        <dbReference type="Proteomes" id="UP000784294"/>
    </source>
</evidence>
<name>A0A448X4S3_9PLAT</name>
<organism evidence="1 2">
    <name type="scientific">Protopolystoma xenopodis</name>
    <dbReference type="NCBI Taxonomy" id="117903"/>
    <lineage>
        <taxon>Eukaryota</taxon>
        <taxon>Metazoa</taxon>
        <taxon>Spiralia</taxon>
        <taxon>Lophotrochozoa</taxon>
        <taxon>Platyhelminthes</taxon>
        <taxon>Monogenea</taxon>
        <taxon>Polyopisthocotylea</taxon>
        <taxon>Polystomatidea</taxon>
        <taxon>Polystomatidae</taxon>
        <taxon>Protopolystoma</taxon>
    </lineage>
</organism>
<accession>A0A448X4S3</accession>
<comment type="caution">
    <text evidence="1">The sequence shown here is derived from an EMBL/GenBank/DDBJ whole genome shotgun (WGS) entry which is preliminary data.</text>
</comment>
<protein>
    <submittedName>
        <fullName evidence="1">Uncharacterized protein</fullName>
    </submittedName>
</protein>
<evidence type="ECO:0000313" key="1">
    <source>
        <dbReference type="EMBL" id="VEL28002.1"/>
    </source>
</evidence>
<dbReference type="AlphaFoldDB" id="A0A448X4S3"/>